<gene>
    <name evidence="1" type="ORF">AN640_05330</name>
</gene>
<sequence length="587" mass="66953">MISILQQFISQNKAIPQQNIDVKDKVLSKEISAKDAVKQTLLANMRQGMVEGKLTQENGETLLNLKGNTQIPVKLQTSMPMDELTQFKFDFAKDGSIILKPVPKKEDLANQVIQKLNMPNTEEMKAVVNSFISKELDLEKQNLIKAHFNVKQYDLPPEVVTNLVKNKANMTTPELDIAKQFMDKGINMPKEQLVKLANTLMPDQQQKLVQTLDKYIKNNFKLTPDMTKSVIMNKTHINNIVSKDIQSQVASKDIQLNQEQSVPKNIKPNQDTVVPKDIQVNQDTVVPKNIKLNQDTVVPKNIQLNQDTVVSKDIKATQDTVVPKDIKATQNIVVSKDIKATQDIVVLKDIKATQDPVISRNMQEIVNSPNKNLEQVPTKQLPVVIENQIDKILREFAPDEARTKLETEVEQLKQPLKPLEDVFEIMEKVIEDTGKNPSIEKEIEQTKQTLDVGNKLQQEGHIHMIPPMFHEHIKKGQIHFFEEAKKQKDTKQKGMYVVVALDMNYMNHIQLHVHKNDKKLNMQILVENNDIKQFLQPHLSSMTTFINDIGYNLDYISVDSVEDGNKSSTSSTEKKSLYQTHHFDFQA</sequence>
<accession>A0ACC8XIG4</accession>
<evidence type="ECO:0000313" key="1">
    <source>
        <dbReference type="EMBL" id="ONI44567.1"/>
    </source>
</evidence>
<name>A0ACC8XIG4_9FIRM</name>
<proteinExistence type="predicted"/>
<dbReference type="EMBL" id="LJHD01000103">
    <property type="protein sequence ID" value="ONI44567.1"/>
    <property type="molecule type" value="Genomic_DNA"/>
</dbReference>
<reference evidence="1" key="1">
    <citation type="submission" date="2016-08" db="EMBL/GenBank/DDBJ databases">
        <authorList>
            <person name="Ngugi D.K."/>
            <person name="Miyake S."/>
            <person name="Stingl U."/>
        </authorList>
    </citation>
    <scope>NUCLEOTIDE SEQUENCE</scope>
    <source>
        <strain evidence="1">SCG-D08WGA-EpuloA1</strain>
    </source>
</reference>
<evidence type="ECO:0000313" key="2">
    <source>
        <dbReference type="Proteomes" id="UP000188637"/>
    </source>
</evidence>
<protein>
    <submittedName>
        <fullName evidence="1">Uncharacterized protein</fullName>
    </submittedName>
</protein>
<organism evidence="1 2">
    <name type="scientific">Candidatus Epulonipiscium fishelsonii</name>
    <dbReference type="NCBI Taxonomy" id="77094"/>
    <lineage>
        <taxon>Bacteria</taxon>
        <taxon>Bacillati</taxon>
        <taxon>Bacillota</taxon>
        <taxon>Clostridia</taxon>
        <taxon>Lachnospirales</taxon>
        <taxon>Lachnospiraceae</taxon>
        <taxon>Candidatus Epulonipiscium</taxon>
    </lineage>
</organism>
<dbReference type="Proteomes" id="UP000188637">
    <property type="component" value="Unassembled WGS sequence"/>
</dbReference>
<keyword evidence="2" id="KW-1185">Reference proteome</keyword>
<comment type="caution">
    <text evidence="1">The sequence shown here is derived from an EMBL/GenBank/DDBJ whole genome shotgun (WGS) entry which is preliminary data.</text>
</comment>